<dbReference type="SMART" id="SM00320">
    <property type="entry name" value="WD40"/>
    <property type="match status" value="6"/>
</dbReference>
<dbReference type="PROSITE" id="PS50082">
    <property type="entry name" value="WD_REPEATS_2"/>
    <property type="match status" value="2"/>
</dbReference>
<dbReference type="Gene3D" id="2.130.10.10">
    <property type="entry name" value="YVTN repeat-like/Quinoprotein amine dehydrogenase"/>
    <property type="match status" value="1"/>
</dbReference>
<protein>
    <submittedName>
        <fullName evidence="13">Embryonic ectoderm development</fullName>
    </submittedName>
</protein>
<dbReference type="AlphaFoldDB" id="A0A8C5LW18"/>
<keyword evidence="5" id="KW-0677">Repeat</keyword>
<evidence type="ECO:0000256" key="7">
    <source>
        <dbReference type="ARBA" id="ARBA00023015"/>
    </source>
</evidence>
<dbReference type="PANTHER" id="PTHR10253">
    <property type="entry name" value="POLYCOMB PROTEIN"/>
    <property type="match status" value="1"/>
</dbReference>
<dbReference type="InterPro" id="IPR019775">
    <property type="entry name" value="WD40_repeat_CS"/>
</dbReference>
<dbReference type="InterPro" id="IPR015943">
    <property type="entry name" value="WD40/YVTN_repeat-like_dom_sf"/>
</dbReference>
<dbReference type="Pfam" id="PF21057">
    <property type="entry name" value="Hikeshi-like_C"/>
    <property type="match status" value="1"/>
</dbReference>
<feature type="domain" description="Hikeshi-like C-terminal" evidence="12">
    <location>
        <begin position="487"/>
        <end position="548"/>
    </location>
</feature>
<feature type="compositionally biased region" description="Polar residues" evidence="11">
    <location>
        <begin position="42"/>
        <end position="58"/>
    </location>
</feature>
<accession>A0A8C5LW18</accession>
<feature type="region of interest" description="Disordered" evidence="11">
    <location>
        <begin position="1"/>
        <end position="70"/>
    </location>
</feature>
<evidence type="ECO:0000256" key="1">
    <source>
        <dbReference type="ARBA" id="ARBA00004123"/>
    </source>
</evidence>
<gene>
    <name evidence="13" type="primary">EED</name>
</gene>
<organism evidence="13 14">
    <name type="scientific">Leptobrachium leishanense</name>
    <name type="common">Leishan spiny toad</name>
    <dbReference type="NCBI Taxonomy" id="445787"/>
    <lineage>
        <taxon>Eukaryota</taxon>
        <taxon>Metazoa</taxon>
        <taxon>Chordata</taxon>
        <taxon>Craniata</taxon>
        <taxon>Vertebrata</taxon>
        <taxon>Euteleostomi</taxon>
        <taxon>Amphibia</taxon>
        <taxon>Batrachia</taxon>
        <taxon>Anura</taxon>
        <taxon>Pelobatoidea</taxon>
        <taxon>Megophryidae</taxon>
        <taxon>Leptobrachium</taxon>
    </lineage>
</organism>
<dbReference type="OrthoDB" id="7318948at2759"/>
<evidence type="ECO:0000256" key="5">
    <source>
        <dbReference type="ARBA" id="ARBA00022737"/>
    </source>
</evidence>
<keyword evidence="14" id="KW-1185">Reference proteome</keyword>
<evidence type="ECO:0000256" key="3">
    <source>
        <dbReference type="ARBA" id="ARBA00022491"/>
    </source>
</evidence>
<evidence type="ECO:0000256" key="8">
    <source>
        <dbReference type="ARBA" id="ARBA00023163"/>
    </source>
</evidence>
<feature type="repeat" description="WD" evidence="10">
    <location>
        <begin position="183"/>
        <end position="225"/>
    </location>
</feature>
<evidence type="ECO:0000256" key="6">
    <source>
        <dbReference type="ARBA" id="ARBA00022853"/>
    </source>
</evidence>
<dbReference type="InterPro" id="IPR001680">
    <property type="entry name" value="WD40_rpt"/>
</dbReference>
<evidence type="ECO:0000256" key="10">
    <source>
        <dbReference type="PROSITE-ProRule" id="PRU00221"/>
    </source>
</evidence>
<evidence type="ECO:0000256" key="4">
    <source>
        <dbReference type="ARBA" id="ARBA00022574"/>
    </source>
</evidence>
<comment type="subcellular location">
    <subcellularLocation>
        <location evidence="1">Nucleus</location>
    </subcellularLocation>
</comment>
<keyword evidence="8" id="KW-0804">Transcription</keyword>
<sequence>MSEVSGRAAGNEMPAKKQKLSSDENSNPELSGDENDDAVSIESGTNTERPDTPTNTANAPGRKGWGKGKWKSKKCKYSFKCVNSLKEDHTQPLFGVQFNWHSKEGDPLVFATVGSNRVTLYECHTQGDIRLLQSYVDADADENFYTCAWTYDSNTSHPLLAVAGSRGIIRIINPITMQCIKHYVGHGNAINELKFHPRDPNLLLSVSKDHALRLWNIQTDTLVAIFGGVEGHRDEVLSADYDLLGEKIMSCGMDHSLKLWRINSKRMKMAIKDSYEYNPNKTNRPFISQKIHFPDFSTRDIHRNYVDCVRWLGDLILSKSCENAIVCWKPGKMEDDIDKIKSSESNVTILGRFDYSQCDIWYMRFSMDFWQKMLALGNQVGKLYVWDLEVEDPHKAKCTTLTHPKCVSAIRQTSFSRDSSILIAVCDDATIWRWDRLREAGEGSQHPFGAMTIPQTPSVAQIGISVELLEQMAQQTPVANAAVSTVDSFTQFTQKMLDNFYNFATSFAVSQAQMTSNPSEVFIPSNVILKWYEHFQRRMAQNPFFWKK</sequence>
<dbReference type="GO" id="GO:0005634">
    <property type="term" value="C:nucleus"/>
    <property type="evidence" value="ECO:0007669"/>
    <property type="project" value="UniProtKB-SubCell"/>
</dbReference>
<dbReference type="GeneTree" id="ENSGT00510000047334"/>
<dbReference type="GO" id="GO:0006325">
    <property type="term" value="P:chromatin organization"/>
    <property type="evidence" value="ECO:0007669"/>
    <property type="project" value="UniProtKB-KW"/>
</dbReference>
<reference evidence="13" key="1">
    <citation type="submission" date="2025-08" db="UniProtKB">
        <authorList>
            <consortium name="Ensembl"/>
        </authorList>
    </citation>
    <scope>IDENTIFICATION</scope>
</reference>
<evidence type="ECO:0000256" key="9">
    <source>
        <dbReference type="ARBA" id="ARBA00023242"/>
    </source>
</evidence>
<evidence type="ECO:0000256" key="11">
    <source>
        <dbReference type="SAM" id="MobiDB-lite"/>
    </source>
</evidence>
<keyword evidence="3" id="KW-0678">Repressor</keyword>
<evidence type="ECO:0000313" key="14">
    <source>
        <dbReference type="Proteomes" id="UP000694569"/>
    </source>
</evidence>
<dbReference type="Proteomes" id="UP000694569">
    <property type="component" value="Unplaced"/>
</dbReference>
<dbReference type="Pfam" id="PF00400">
    <property type="entry name" value="WD40"/>
    <property type="match status" value="3"/>
</dbReference>
<reference evidence="13" key="2">
    <citation type="submission" date="2025-09" db="UniProtKB">
        <authorList>
            <consortium name="Ensembl"/>
        </authorList>
    </citation>
    <scope>IDENTIFICATION</scope>
</reference>
<evidence type="ECO:0000259" key="12">
    <source>
        <dbReference type="Pfam" id="PF21057"/>
    </source>
</evidence>
<dbReference type="PROSITE" id="PS50294">
    <property type="entry name" value="WD_REPEATS_REGION"/>
    <property type="match status" value="2"/>
</dbReference>
<feature type="repeat" description="WD" evidence="10">
    <location>
        <begin position="229"/>
        <end position="270"/>
    </location>
</feature>
<evidence type="ECO:0000313" key="13">
    <source>
        <dbReference type="Ensembl" id="ENSLLEP00000005956.1"/>
    </source>
</evidence>
<dbReference type="InterPro" id="IPR036322">
    <property type="entry name" value="WD40_repeat_dom_sf"/>
</dbReference>
<comment type="similarity">
    <text evidence="2">Belongs to the WD repeat ESC family.</text>
</comment>
<name>A0A8C5LW18_9ANUR</name>
<dbReference type="SUPFAM" id="SSF50978">
    <property type="entry name" value="WD40 repeat-like"/>
    <property type="match status" value="1"/>
</dbReference>
<keyword evidence="9" id="KW-0539">Nucleus</keyword>
<dbReference type="InterPro" id="IPR051243">
    <property type="entry name" value="PcG_WD-repeat"/>
</dbReference>
<dbReference type="InterPro" id="IPR048364">
    <property type="entry name" value="Hikeshi-like_C"/>
</dbReference>
<keyword evidence="7" id="KW-0805">Transcription regulation</keyword>
<keyword evidence="4 10" id="KW-0853">WD repeat</keyword>
<proteinExistence type="inferred from homology"/>
<keyword evidence="6" id="KW-0156">Chromatin regulator</keyword>
<dbReference type="PROSITE" id="PS00678">
    <property type="entry name" value="WD_REPEATS_1"/>
    <property type="match status" value="1"/>
</dbReference>
<dbReference type="FunFam" id="2.130.10.10:FF:000056">
    <property type="entry name" value="Polycomb protein eed"/>
    <property type="match status" value="1"/>
</dbReference>
<dbReference type="Ensembl" id="ENSLLET00000006204.1">
    <property type="protein sequence ID" value="ENSLLEP00000005956.1"/>
    <property type="gene ID" value="ENSLLEG00000003752.1"/>
</dbReference>
<evidence type="ECO:0000256" key="2">
    <source>
        <dbReference type="ARBA" id="ARBA00008075"/>
    </source>
</evidence>